<dbReference type="Gene3D" id="3.10.10.10">
    <property type="entry name" value="HIV Type 1 Reverse Transcriptase, subunit A, domain 1"/>
    <property type="match status" value="1"/>
</dbReference>
<dbReference type="InterPro" id="IPR043128">
    <property type="entry name" value="Rev_trsase/Diguanyl_cyclase"/>
</dbReference>
<sequence>MRTTLQTFIVTPLLNTHLVLATAWDQSAFFLPHCGLYRNGKLRVVFDCSAKDATGKSLNSYLEHGTNLLSCLLSVLLNVGTNSVGLQADIKAAFHQIIVSEEDRQFVQFLWTDNILRFQRVLFVLFCCSPYMPLKTISTHLHKITDIEPGLRHLLKSGIYMADLCLKISTAAEADIKMDKVKIIFTAANMELHKIRRTGIPSENSKVLGMT</sequence>
<name>A0AAE1PRQ4_9EUCA</name>
<dbReference type="EMBL" id="JAWZYT010001281">
    <property type="protein sequence ID" value="KAK4313621.1"/>
    <property type="molecule type" value="Genomic_DNA"/>
</dbReference>
<evidence type="ECO:0000313" key="2">
    <source>
        <dbReference type="EMBL" id="KAK4313621.1"/>
    </source>
</evidence>
<dbReference type="AlphaFoldDB" id="A0AAE1PRQ4"/>
<organism evidence="2 3">
    <name type="scientific">Petrolisthes manimaculis</name>
    <dbReference type="NCBI Taxonomy" id="1843537"/>
    <lineage>
        <taxon>Eukaryota</taxon>
        <taxon>Metazoa</taxon>
        <taxon>Ecdysozoa</taxon>
        <taxon>Arthropoda</taxon>
        <taxon>Crustacea</taxon>
        <taxon>Multicrustacea</taxon>
        <taxon>Malacostraca</taxon>
        <taxon>Eumalacostraca</taxon>
        <taxon>Eucarida</taxon>
        <taxon>Decapoda</taxon>
        <taxon>Pleocyemata</taxon>
        <taxon>Anomura</taxon>
        <taxon>Galatheoidea</taxon>
        <taxon>Porcellanidae</taxon>
        <taxon>Petrolisthes</taxon>
    </lineage>
</organism>
<dbReference type="Gene3D" id="3.30.70.270">
    <property type="match status" value="1"/>
</dbReference>
<keyword evidence="3" id="KW-1185">Reference proteome</keyword>
<dbReference type="SUPFAM" id="SSF56672">
    <property type="entry name" value="DNA/RNA polymerases"/>
    <property type="match status" value="1"/>
</dbReference>
<feature type="signal peptide" evidence="1">
    <location>
        <begin position="1"/>
        <end position="21"/>
    </location>
</feature>
<evidence type="ECO:0008006" key="4">
    <source>
        <dbReference type="Google" id="ProtNLM"/>
    </source>
</evidence>
<proteinExistence type="predicted"/>
<comment type="caution">
    <text evidence="2">The sequence shown here is derived from an EMBL/GenBank/DDBJ whole genome shotgun (WGS) entry which is preliminary data.</text>
</comment>
<protein>
    <recommendedName>
        <fullName evidence="4">Reverse transcriptase domain-containing protein</fullName>
    </recommendedName>
</protein>
<feature type="chain" id="PRO_5041912174" description="Reverse transcriptase domain-containing protein" evidence="1">
    <location>
        <begin position="22"/>
        <end position="211"/>
    </location>
</feature>
<dbReference type="Proteomes" id="UP001292094">
    <property type="component" value="Unassembled WGS sequence"/>
</dbReference>
<accession>A0AAE1PRQ4</accession>
<keyword evidence="1" id="KW-0732">Signal</keyword>
<evidence type="ECO:0000313" key="3">
    <source>
        <dbReference type="Proteomes" id="UP001292094"/>
    </source>
</evidence>
<dbReference type="PANTHER" id="PTHR47331">
    <property type="entry name" value="PHD-TYPE DOMAIN-CONTAINING PROTEIN"/>
    <property type="match status" value="1"/>
</dbReference>
<evidence type="ECO:0000256" key="1">
    <source>
        <dbReference type="SAM" id="SignalP"/>
    </source>
</evidence>
<gene>
    <name evidence="2" type="ORF">Pmani_015025</name>
</gene>
<dbReference type="GO" id="GO:0071897">
    <property type="term" value="P:DNA biosynthetic process"/>
    <property type="evidence" value="ECO:0007669"/>
    <property type="project" value="UniProtKB-ARBA"/>
</dbReference>
<reference evidence="2" key="1">
    <citation type="submission" date="2023-11" db="EMBL/GenBank/DDBJ databases">
        <title>Genome assemblies of two species of porcelain crab, Petrolisthes cinctipes and Petrolisthes manimaculis (Anomura: Porcellanidae).</title>
        <authorList>
            <person name="Angst P."/>
        </authorList>
    </citation>
    <scope>NUCLEOTIDE SEQUENCE</scope>
    <source>
        <strain evidence="2">PB745_02</strain>
        <tissue evidence="2">Gill</tissue>
    </source>
</reference>
<dbReference type="InterPro" id="IPR043502">
    <property type="entry name" value="DNA/RNA_pol_sf"/>
</dbReference>